<evidence type="ECO:0000313" key="2">
    <source>
        <dbReference type="Proteomes" id="UP000763557"/>
    </source>
</evidence>
<dbReference type="EMBL" id="JAAATY010000001">
    <property type="protein sequence ID" value="NRN63276.1"/>
    <property type="molecule type" value="Genomic_DNA"/>
</dbReference>
<proteinExistence type="predicted"/>
<reference evidence="1 2" key="1">
    <citation type="submission" date="2020-01" db="EMBL/GenBank/DDBJ databases">
        <title>Kibdelosporangium persica a novel Actinomycetes from a hot desert in Iran.</title>
        <authorList>
            <person name="Safaei N."/>
            <person name="Zaburannyi N."/>
            <person name="Mueller R."/>
            <person name="Wink J."/>
        </authorList>
    </citation>
    <scope>NUCLEOTIDE SEQUENCE [LARGE SCALE GENOMIC DNA]</scope>
    <source>
        <strain evidence="1 2">4NS15</strain>
    </source>
</reference>
<evidence type="ECO:0008006" key="3">
    <source>
        <dbReference type="Google" id="ProtNLM"/>
    </source>
</evidence>
<sequence>MREEIERVLDGWNAHEISVGAPPVIDYDCRPATVAVGEVNGRVDVYQRLERLRADAPDELARRIDCHLAYVGALLGERQGLDEFVQRTQGCRVIGWNDEYVAWRCAEARKAVEGLGIGWGPDTRRDLLDSEHNLTADEVPDALRAAAARFEPLVRKATGTTAAYNLTVETANVDAYWSYWLDGAGENARLRLNMRNAGFTDVQARQFALHEILGHALQSASYSARCRTEDVPWVRILCVHADHQVLLEGLAQTLPLFVAPDDEALVAHVKLDHYLQLVRAEMHVAINSGRSVADCLSQAKDRVPFWTDEAIGRMLADRGTDPLLRSYQWAYPAGVDWFANLAESADGHTIATVLEAAYRSPLTPRDLHELWPAGPPVGGMPR</sequence>
<gene>
    <name evidence="1" type="ORF">GC106_4770</name>
</gene>
<protein>
    <recommendedName>
        <fullName evidence="3">DUF885 domain-containing protein</fullName>
    </recommendedName>
</protein>
<accession>A0ABX2EW66</accession>
<dbReference type="RefSeq" id="WP_173123828.1">
    <property type="nucleotide sequence ID" value="NZ_CBCSGW010000033.1"/>
</dbReference>
<keyword evidence="2" id="KW-1185">Reference proteome</keyword>
<organism evidence="1 2">
    <name type="scientific">Kibdelosporangium persicum</name>
    <dbReference type="NCBI Taxonomy" id="2698649"/>
    <lineage>
        <taxon>Bacteria</taxon>
        <taxon>Bacillati</taxon>
        <taxon>Actinomycetota</taxon>
        <taxon>Actinomycetes</taxon>
        <taxon>Pseudonocardiales</taxon>
        <taxon>Pseudonocardiaceae</taxon>
        <taxon>Kibdelosporangium</taxon>
    </lineage>
</organism>
<name>A0ABX2EW66_9PSEU</name>
<dbReference type="Proteomes" id="UP000763557">
    <property type="component" value="Unassembled WGS sequence"/>
</dbReference>
<evidence type="ECO:0000313" key="1">
    <source>
        <dbReference type="EMBL" id="NRN63276.1"/>
    </source>
</evidence>
<comment type="caution">
    <text evidence="1">The sequence shown here is derived from an EMBL/GenBank/DDBJ whole genome shotgun (WGS) entry which is preliminary data.</text>
</comment>